<protein>
    <submittedName>
        <fullName evidence="2">Phosphoesterase</fullName>
    </submittedName>
</protein>
<comment type="caution">
    <text evidence="2">The sequence shown here is derived from an EMBL/GenBank/DDBJ whole genome shotgun (WGS) entry which is preliminary data.</text>
</comment>
<organism evidence="2 3">
    <name type="scientific">Legionella pneumophila subsp. pneumophila</name>
    <dbReference type="NCBI Taxonomy" id="91891"/>
    <lineage>
        <taxon>Bacteria</taxon>
        <taxon>Pseudomonadati</taxon>
        <taxon>Pseudomonadota</taxon>
        <taxon>Gammaproteobacteria</taxon>
        <taxon>Legionellales</taxon>
        <taxon>Legionellaceae</taxon>
        <taxon>Legionella</taxon>
    </lineage>
</organism>
<feature type="region of interest" description="Disordered" evidence="1">
    <location>
        <begin position="97"/>
        <end position="120"/>
    </location>
</feature>
<accession>A0A3A6UR06</accession>
<dbReference type="EMBL" id="QWDR01000001">
    <property type="protein sequence ID" value="RJY33588.1"/>
    <property type="molecule type" value="Genomic_DNA"/>
</dbReference>
<dbReference type="AlphaFoldDB" id="A0A3A6UR06"/>
<dbReference type="Pfam" id="PF20863">
    <property type="entry name" value="IcmR"/>
    <property type="match status" value="1"/>
</dbReference>
<dbReference type="RefSeq" id="WP_011213085.1">
    <property type="nucleotide sequence ID" value="NZ_CBCRUH010000003.1"/>
</dbReference>
<evidence type="ECO:0000256" key="1">
    <source>
        <dbReference type="SAM" id="MobiDB-lite"/>
    </source>
</evidence>
<proteinExistence type="predicted"/>
<evidence type="ECO:0000313" key="3">
    <source>
        <dbReference type="Proteomes" id="UP000277145"/>
    </source>
</evidence>
<name>A0A3A6UR06_LEGPN</name>
<gene>
    <name evidence="2" type="ORF">D1H98_01900</name>
</gene>
<feature type="region of interest" description="Disordered" evidence="1">
    <location>
        <begin position="1"/>
        <end position="20"/>
    </location>
</feature>
<reference evidence="2 3" key="1">
    <citation type="submission" date="2018-08" db="EMBL/GenBank/DDBJ databases">
        <title>Genome Sequences of Legionella pneumophila subsp. pneumophila Isolates, Recovered from a Drinking Water System in a Large Builging.</title>
        <authorList>
            <person name="Gomez-Alvarez V."/>
            <person name="Boczek L."/>
            <person name="King D."/>
            <person name="Pemberton A."/>
            <person name="Pfaller S."/>
            <person name="Rodgers M."/>
            <person name="Santodomingo J."/>
            <person name="Revetta R."/>
        </authorList>
    </citation>
    <scope>NUCLEOTIDE SEQUENCE [LARGE SCALE GENOMIC DNA]</scope>
    <source>
        <strain evidence="2 3">L01C.1</strain>
    </source>
</reference>
<feature type="compositionally biased region" description="Basic and acidic residues" evidence="1">
    <location>
        <begin position="101"/>
        <end position="120"/>
    </location>
</feature>
<sequence>MGNNTDDSARNPFGFYTPPRVKEIGESDVTDATLGSVYSEIISPVKDCILTVAKAVSFNPGGKDNTDAVEVLTELNTKVERAALNQPILTAKTERMFGAAESEKSSEQPSHEERGFKLSS</sequence>
<dbReference type="Gene3D" id="1.20.58.90">
    <property type="match status" value="1"/>
</dbReference>
<dbReference type="InterPro" id="IPR048675">
    <property type="entry name" value="IcmR_middle"/>
</dbReference>
<dbReference type="Proteomes" id="UP000277145">
    <property type="component" value="Unassembled WGS sequence"/>
</dbReference>
<evidence type="ECO:0000313" key="2">
    <source>
        <dbReference type="EMBL" id="RJY33588.1"/>
    </source>
</evidence>